<dbReference type="Gene3D" id="3.30.420.10">
    <property type="entry name" value="Ribonuclease H-like superfamily/Ribonuclease H"/>
    <property type="match status" value="1"/>
</dbReference>
<dbReference type="AlphaFoldDB" id="A0AAV3RHR4"/>
<accession>A0AAV3RHR4</accession>
<dbReference type="InterPro" id="IPR002156">
    <property type="entry name" value="RNaseH_domain"/>
</dbReference>
<dbReference type="Pfam" id="PF13456">
    <property type="entry name" value="RVT_3"/>
    <property type="match status" value="1"/>
</dbReference>
<dbReference type="GO" id="GO:0003676">
    <property type="term" value="F:nucleic acid binding"/>
    <property type="evidence" value="ECO:0007669"/>
    <property type="project" value="InterPro"/>
</dbReference>
<feature type="domain" description="RNase H type-1" evidence="1">
    <location>
        <begin position="28"/>
        <end position="120"/>
    </location>
</feature>
<sequence>MSGRIVKWAIELSEFDLRYNPRTSIKAQALADFMVEYGASNPGGSGARIPLWSPEGHKIEYALRFGFRATNNEAEYEALSNCLSSAHTLRAESIHIRMDSQLLVGQVKGDFKIDEQRRGW</sequence>
<dbReference type="PROSITE" id="PS50879">
    <property type="entry name" value="RNASE_H_1"/>
    <property type="match status" value="1"/>
</dbReference>
<evidence type="ECO:0000313" key="3">
    <source>
        <dbReference type="Proteomes" id="UP001454036"/>
    </source>
</evidence>
<evidence type="ECO:0000313" key="2">
    <source>
        <dbReference type="EMBL" id="GAA0174513.1"/>
    </source>
</evidence>
<evidence type="ECO:0000259" key="1">
    <source>
        <dbReference type="PROSITE" id="PS50879"/>
    </source>
</evidence>
<comment type="caution">
    <text evidence="2">The sequence shown here is derived from an EMBL/GenBank/DDBJ whole genome shotgun (WGS) entry which is preliminary data.</text>
</comment>
<dbReference type="GO" id="GO:0004523">
    <property type="term" value="F:RNA-DNA hybrid ribonuclease activity"/>
    <property type="evidence" value="ECO:0007669"/>
    <property type="project" value="InterPro"/>
</dbReference>
<proteinExistence type="predicted"/>
<dbReference type="InterPro" id="IPR036397">
    <property type="entry name" value="RNaseH_sf"/>
</dbReference>
<dbReference type="EMBL" id="BAABME010009110">
    <property type="protein sequence ID" value="GAA0174513.1"/>
    <property type="molecule type" value="Genomic_DNA"/>
</dbReference>
<gene>
    <name evidence="2" type="ORF">LIER_27891</name>
</gene>
<dbReference type="Proteomes" id="UP001454036">
    <property type="component" value="Unassembled WGS sequence"/>
</dbReference>
<name>A0AAV3RHR4_LITER</name>
<organism evidence="2 3">
    <name type="scientific">Lithospermum erythrorhizon</name>
    <name type="common">Purple gromwell</name>
    <name type="synonym">Lithospermum officinale var. erythrorhizon</name>
    <dbReference type="NCBI Taxonomy" id="34254"/>
    <lineage>
        <taxon>Eukaryota</taxon>
        <taxon>Viridiplantae</taxon>
        <taxon>Streptophyta</taxon>
        <taxon>Embryophyta</taxon>
        <taxon>Tracheophyta</taxon>
        <taxon>Spermatophyta</taxon>
        <taxon>Magnoliopsida</taxon>
        <taxon>eudicotyledons</taxon>
        <taxon>Gunneridae</taxon>
        <taxon>Pentapetalae</taxon>
        <taxon>asterids</taxon>
        <taxon>lamiids</taxon>
        <taxon>Boraginales</taxon>
        <taxon>Boraginaceae</taxon>
        <taxon>Boraginoideae</taxon>
        <taxon>Lithospermeae</taxon>
        <taxon>Lithospermum</taxon>
    </lineage>
</organism>
<protein>
    <recommendedName>
        <fullName evidence="1">RNase H type-1 domain-containing protein</fullName>
    </recommendedName>
</protein>
<keyword evidence="3" id="KW-1185">Reference proteome</keyword>
<dbReference type="SUPFAM" id="SSF53098">
    <property type="entry name" value="Ribonuclease H-like"/>
    <property type="match status" value="1"/>
</dbReference>
<dbReference type="PANTHER" id="PTHR48475">
    <property type="entry name" value="RIBONUCLEASE H"/>
    <property type="match status" value="1"/>
</dbReference>
<dbReference type="InterPro" id="IPR012337">
    <property type="entry name" value="RNaseH-like_sf"/>
</dbReference>
<dbReference type="PANTHER" id="PTHR48475:SF2">
    <property type="entry name" value="RIBONUCLEASE H"/>
    <property type="match status" value="1"/>
</dbReference>
<reference evidence="2 3" key="1">
    <citation type="submission" date="2024-01" db="EMBL/GenBank/DDBJ databases">
        <title>The complete chloroplast genome sequence of Lithospermum erythrorhizon: insights into the phylogenetic relationship among Boraginaceae species and the maternal lineages of purple gromwells.</title>
        <authorList>
            <person name="Okada T."/>
            <person name="Watanabe K."/>
        </authorList>
    </citation>
    <scope>NUCLEOTIDE SEQUENCE [LARGE SCALE GENOMIC DNA]</scope>
</reference>